<feature type="transmembrane region" description="Helical" evidence="7">
    <location>
        <begin position="320"/>
        <end position="343"/>
    </location>
</feature>
<feature type="compositionally biased region" description="Basic and acidic residues" evidence="6">
    <location>
        <begin position="697"/>
        <end position="715"/>
    </location>
</feature>
<feature type="transmembrane region" description="Helical" evidence="7">
    <location>
        <begin position="364"/>
        <end position="384"/>
    </location>
</feature>
<evidence type="ECO:0000256" key="6">
    <source>
        <dbReference type="SAM" id="MobiDB-lite"/>
    </source>
</evidence>
<dbReference type="CDD" id="cd14475">
    <property type="entry name" value="SPX_SYG1_like"/>
    <property type="match status" value="1"/>
</dbReference>
<evidence type="ECO:0000256" key="3">
    <source>
        <dbReference type="ARBA" id="ARBA00022692"/>
    </source>
</evidence>
<accession>A0A9P6MSP0</accession>
<feature type="domain" description="EXS" evidence="8">
    <location>
        <begin position="479"/>
        <end position="677"/>
    </location>
</feature>
<proteinExistence type="inferred from homology"/>
<dbReference type="GO" id="GO:0006817">
    <property type="term" value="P:phosphate ion transport"/>
    <property type="evidence" value="ECO:0007669"/>
    <property type="project" value="TreeGrafter"/>
</dbReference>
<feature type="region of interest" description="Disordered" evidence="6">
    <location>
        <begin position="918"/>
        <end position="948"/>
    </location>
</feature>
<dbReference type="AlphaFoldDB" id="A0A9P6MSP0"/>
<feature type="transmembrane region" description="Helical" evidence="7">
    <location>
        <begin position="483"/>
        <end position="501"/>
    </location>
</feature>
<dbReference type="PROSITE" id="PS51382">
    <property type="entry name" value="SPX"/>
    <property type="match status" value="1"/>
</dbReference>
<feature type="region of interest" description="Disordered" evidence="6">
    <location>
        <begin position="671"/>
        <end position="753"/>
    </location>
</feature>
<evidence type="ECO:0000313" key="10">
    <source>
        <dbReference type="EMBL" id="KAG0011093.1"/>
    </source>
</evidence>
<dbReference type="GO" id="GO:0016036">
    <property type="term" value="P:cellular response to phosphate starvation"/>
    <property type="evidence" value="ECO:0007669"/>
    <property type="project" value="TreeGrafter"/>
</dbReference>
<feature type="region of interest" description="Disordered" evidence="6">
    <location>
        <begin position="114"/>
        <end position="154"/>
    </location>
</feature>
<evidence type="ECO:0000256" key="7">
    <source>
        <dbReference type="SAM" id="Phobius"/>
    </source>
</evidence>
<comment type="similarity">
    <text evidence="2">Belongs to the SYG1 (TC 2.A.94) family.</text>
</comment>
<evidence type="ECO:0000256" key="4">
    <source>
        <dbReference type="ARBA" id="ARBA00022989"/>
    </source>
</evidence>
<dbReference type="GO" id="GO:0000822">
    <property type="term" value="F:inositol hexakisphosphate binding"/>
    <property type="evidence" value="ECO:0007669"/>
    <property type="project" value="TreeGrafter"/>
</dbReference>
<evidence type="ECO:0000313" key="11">
    <source>
        <dbReference type="Proteomes" id="UP000703661"/>
    </source>
</evidence>
<dbReference type="InterPro" id="IPR004331">
    <property type="entry name" value="SPX_dom"/>
</dbReference>
<evidence type="ECO:0000256" key="5">
    <source>
        <dbReference type="ARBA" id="ARBA00023136"/>
    </source>
</evidence>
<feature type="compositionally biased region" description="Polar residues" evidence="6">
    <location>
        <begin position="716"/>
        <end position="753"/>
    </location>
</feature>
<comment type="subcellular location">
    <subcellularLocation>
        <location evidence="1">Membrane</location>
        <topology evidence="1">Multi-pass membrane protein</topology>
    </subcellularLocation>
</comment>
<sequence length="948" mass="109366">SFDDVLVQLLPEEREFFQFLDAELVKVNDFYREKELEAVTKLKVIKQQLLVANEWKRRYDEKIAKAEAEHGWYAAEWSKVVKGIDSFIRSDDSVTENVTVASSKRSLQVNVINAHTSSSTSTKPTDPEQGLNYRDLRGQGGPPEGDQKTKQDVQSLTIEEEQILYEETRKDRLNHKVARARIKAVLYEFYRSLEMIRNYKVLNHTGFAKILKKFDKTAGWASSKSYMNSKLKFAYFMTSCTIDDLIRETEDVFIENFEKGHRGRGMAKLRIPDSKNQTHHFTTLRIGLYLGLAAPLLVQGLQSAFSEETAAEIPYWEGLLLVYAGLFLVILFACLFGINMYVWAKSRINYKFIFEFDPRDNLDYHEYFELPIFLMLLLSIAVYFDFGSKLTAHVATAYWPLILMIITGAILFNPFPIAHFTSRRWFISSMGRILASGFYPVEFRDFFLADEMNSLSYSIEQFEFAMCAYSQQWDNLAHTCSTSHMMITPFLTALPAWFRFLQCLRRYRDTLEWFPHLVNAGKYSASLITLFVYFSYRHYGGNHLKVVYICISFLTSIYTFTWDVYMDWGLFRFGKRGGGANGHPFLRQELVYSNLRVYYIAIVLDLLGRFSWVVRLIPMNVNAMVLSFTLALIEVLRRWQWNFFRLENEHLNNCGQFRAIKEIPLPFQIRVEEKTDGEDDEEETVEEDEEREEEVDEGVKNRREYERHGNRDKQSRQGTSRSYSYYQVPTGSRPQSFGHLRTSSSHSSLGRYSNDNKAHRLSIFGVFGGEGGTHNKSRTSIPSTSAQGSDRSLGVLGRIHKKYQSQSHIYSGNMDNRGDTNDSQDSLVELTETRIKNERFQAFESGASNGNESYGRCNFDSKINDGSSRKCVLRTMNKSMPGTSLYGLQSLGGERGSGSEDRFANDDRRVRSQLIPRSRRMSLGERMRSTIFGAPNHSEDGSYFGDSE</sequence>
<evidence type="ECO:0008006" key="12">
    <source>
        <dbReference type="Google" id="ProtNLM"/>
    </source>
</evidence>
<reference evidence="10" key="1">
    <citation type="journal article" date="2020" name="Fungal Divers.">
        <title>Resolving the Mortierellaceae phylogeny through synthesis of multi-gene phylogenetics and phylogenomics.</title>
        <authorList>
            <person name="Vandepol N."/>
            <person name="Liber J."/>
            <person name="Desiro A."/>
            <person name="Na H."/>
            <person name="Kennedy M."/>
            <person name="Barry K."/>
            <person name="Grigoriev I.V."/>
            <person name="Miller A.N."/>
            <person name="O'Donnell K."/>
            <person name="Stajich J.E."/>
            <person name="Bonito G."/>
        </authorList>
    </citation>
    <scope>NUCLEOTIDE SEQUENCE</scope>
    <source>
        <strain evidence="10">NRRL 2769</strain>
    </source>
</reference>
<feature type="transmembrane region" description="Helical" evidence="7">
    <location>
        <begin position="513"/>
        <end position="534"/>
    </location>
</feature>
<feature type="compositionally biased region" description="Acidic residues" evidence="6">
    <location>
        <begin position="675"/>
        <end position="696"/>
    </location>
</feature>
<dbReference type="PANTHER" id="PTHR10783">
    <property type="entry name" value="XENOTROPIC AND POLYTROPIC RETROVIRUS RECEPTOR 1-RELATED"/>
    <property type="match status" value="1"/>
</dbReference>
<evidence type="ECO:0000259" key="9">
    <source>
        <dbReference type="PROSITE" id="PS51382"/>
    </source>
</evidence>
<dbReference type="PROSITE" id="PS51380">
    <property type="entry name" value="EXS"/>
    <property type="match status" value="1"/>
</dbReference>
<dbReference type="Pfam" id="PF03105">
    <property type="entry name" value="SPX"/>
    <property type="match status" value="1"/>
</dbReference>
<organism evidence="10 11">
    <name type="scientific">Entomortierella chlamydospora</name>
    <dbReference type="NCBI Taxonomy" id="101097"/>
    <lineage>
        <taxon>Eukaryota</taxon>
        <taxon>Fungi</taxon>
        <taxon>Fungi incertae sedis</taxon>
        <taxon>Mucoromycota</taxon>
        <taxon>Mortierellomycotina</taxon>
        <taxon>Mortierellomycetes</taxon>
        <taxon>Mortierellales</taxon>
        <taxon>Mortierellaceae</taxon>
        <taxon>Entomortierella</taxon>
    </lineage>
</organism>
<dbReference type="GO" id="GO:0005794">
    <property type="term" value="C:Golgi apparatus"/>
    <property type="evidence" value="ECO:0007669"/>
    <property type="project" value="TreeGrafter"/>
</dbReference>
<keyword evidence="5 7" id="KW-0472">Membrane</keyword>
<evidence type="ECO:0000256" key="1">
    <source>
        <dbReference type="ARBA" id="ARBA00004141"/>
    </source>
</evidence>
<gene>
    <name evidence="10" type="ORF">BGZ80_000946</name>
</gene>
<dbReference type="EMBL" id="JAAAID010001209">
    <property type="protein sequence ID" value="KAG0011093.1"/>
    <property type="molecule type" value="Genomic_DNA"/>
</dbReference>
<feature type="domain" description="SPX" evidence="9">
    <location>
        <begin position="1"/>
        <end position="228"/>
    </location>
</feature>
<feature type="compositionally biased region" description="Polar residues" evidence="6">
    <location>
        <begin position="778"/>
        <end position="790"/>
    </location>
</feature>
<dbReference type="Proteomes" id="UP000703661">
    <property type="component" value="Unassembled WGS sequence"/>
</dbReference>
<evidence type="ECO:0000256" key="2">
    <source>
        <dbReference type="ARBA" id="ARBA00009665"/>
    </source>
</evidence>
<dbReference type="Pfam" id="PF03124">
    <property type="entry name" value="EXS"/>
    <property type="match status" value="1"/>
</dbReference>
<keyword evidence="4 7" id="KW-1133">Transmembrane helix</keyword>
<evidence type="ECO:0000259" key="8">
    <source>
        <dbReference type="PROSITE" id="PS51380"/>
    </source>
</evidence>
<feature type="non-terminal residue" evidence="10">
    <location>
        <position position="1"/>
    </location>
</feature>
<name>A0A9P6MSP0_9FUNG</name>
<keyword evidence="11" id="KW-1185">Reference proteome</keyword>
<dbReference type="GO" id="GO:0005886">
    <property type="term" value="C:plasma membrane"/>
    <property type="evidence" value="ECO:0007669"/>
    <property type="project" value="TreeGrafter"/>
</dbReference>
<feature type="region of interest" description="Disordered" evidence="6">
    <location>
        <begin position="770"/>
        <end position="790"/>
    </location>
</feature>
<feature type="transmembrane region" description="Helical" evidence="7">
    <location>
        <begin position="390"/>
        <end position="412"/>
    </location>
</feature>
<keyword evidence="3 7" id="KW-0812">Transmembrane</keyword>
<comment type="caution">
    <text evidence="10">The sequence shown here is derived from an EMBL/GenBank/DDBJ whole genome shotgun (WGS) entry which is preliminary data.</text>
</comment>
<dbReference type="PANTHER" id="PTHR10783:SF103">
    <property type="entry name" value="SOLUTE CARRIER FAMILY 53 MEMBER 1"/>
    <property type="match status" value="1"/>
</dbReference>
<dbReference type="InterPro" id="IPR004342">
    <property type="entry name" value="EXS_C"/>
</dbReference>
<feature type="transmembrane region" description="Helical" evidence="7">
    <location>
        <begin position="546"/>
        <end position="566"/>
    </location>
</feature>
<protein>
    <recommendedName>
        <fullName evidence="12">Signal transduction protein</fullName>
    </recommendedName>
</protein>